<dbReference type="PANTHER" id="PTHR24148">
    <property type="entry name" value="ANKYRIN REPEAT DOMAIN-CONTAINING PROTEIN 39 HOMOLOG-RELATED"/>
    <property type="match status" value="1"/>
</dbReference>
<reference evidence="2" key="2">
    <citation type="submission" date="2023-05" db="EMBL/GenBank/DDBJ databases">
        <authorList>
            <consortium name="Lawrence Berkeley National Laboratory"/>
            <person name="Steindorff A."/>
            <person name="Hensen N."/>
            <person name="Bonometti L."/>
            <person name="Westerberg I."/>
            <person name="Brannstrom I.O."/>
            <person name="Guillou S."/>
            <person name="Cros-Aarteil S."/>
            <person name="Calhoun S."/>
            <person name="Haridas S."/>
            <person name="Kuo A."/>
            <person name="Mondo S."/>
            <person name="Pangilinan J."/>
            <person name="Riley R."/>
            <person name="Labutti K."/>
            <person name="Andreopoulos B."/>
            <person name="Lipzen A."/>
            <person name="Chen C."/>
            <person name="Yanf M."/>
            <person name="Daum C."/>
            <person name="Ng V."/>
            <person name="Clum A."/>
            <person name="Ohm R."/>
            <person name="Martin F."/>
            <person name="Silar P."/>
            <person name="Natvig D."/>
            <person name="Lalanne C."/>
            <person name="Gautier V."/>
            <person name="Ament-Velasquez S.L."/>
            <person name="Kruys A."/>
            <person name="Hutchinson M.I."/>
            <person name="Powell A.J."/>
            <person name="Barry K."/>
            <person name="Miller A.N."/>
            <person name="Grigoriev I.V."/>
            <person name="Debuchy R."/>
            <person name="Gladieux P."/>
            <person name="Thoren M.H."/>
            <person name="Johannesson H."/>
        </authorList>
    </citation>
    <scope>NUCLEOTIDE SEQUENCE</scope>
    <source>
        <strain evidence="2">PSN243</strain>
    </source>
</reference>
<gene>
    <name evidence="2" type="ORF">QBC34DRAFT_475906</name>
</gene>
<reference evidence="2" key="1">
    <citation type="journal article" date="2023" name="Mol. Phylogenet. Evol.">
        <title>Genome-scale phylogeny and comparative genomics of the fungal order Sordariales.</title>
        <authorList>
            <person name="Hensen N."/>
            <person name="Bonometti L."/>
            <person name="Westerberg I."/>
            <person name="Brannstrom I.O."/>
            <person name="Guillou S."/>
            <person name="Cros-Aarteil S."/>
            <person name="Calhoun S."/>
            <person name="Haridas S."/>
            <person name="Kuo A."/>
            <person name="Mondo S."/>
            <person name="Pangilinan J."/>
            <person name="Riley R."/>
            <person name="LaButti K."/>
            <person name="Andreopoulos B."/>
            <person name="Lipzen A."/>
            <person name="Chen C."/>
            <person name="Yan M."/>
            <person name="Daum C."/>
            <person name="Ng V."/>
            <person name="Clum A."/>
            <person name="Steindorff A."/>
            <person name="Ohm R.A."/>
            <person name="Martin F."/>
            <person name="Silar P."/>
            <person name="Natvig D.O."/>
            <person name="Lalanne C."/>
            <person name="Gautier V."/>
            <person name="Ament-Velasquez S.L."/>
            <person name="Kruys A."/>
            <person name="Hutchinson M.I."/>
            <person name="Powell A.J."/>
            <person name="Barry K."/>
            <person name="Miller A.N."/>
            <person name="Grigoriev I.V."/>
            <person name="Debuchy R."/>
            <person name="Gladieux P."/>
            <person name="Hiltunen Thoren M."/>
            <person name="Johannesson H."/>
        </authorList>
    </citation>
    <scope>NUCLEOTIDE SEQUENCE</scope>
    <source>
        <strain evidence="2">PSN243</strain>
    </source>
</reference>
<dbReference type="Proteomes" id="UP001321760">
    <property type="component" value="Unassembled WGS sequence"/>
</dbReference>
<protein>
    <recommendedName>
        <fullName evidence="1">Heterokaryon incompatibility domain-containing protein</fullName>
    </recommendedName>
</protein>
<evidence type="ECO:0000259" key="1">
    <source>
        <dbReference type="Pfam" id="PF06985"/>
    </source>
</evidence>
<dbReference type="InterPro" id="IPR010730">
    <property type="entry name" value="HET"/>
</dbReference>
<sequence length="671" mass="77017">METDDMKDFLSAITHRQNDSIISLLVDLQDEPNTIHRRPLNFIRNLECLLTPRYPRDETSSEPVKVRRDIIDATKHRRFVALSWTWSESRDENPKAGSYYVQQRYGNHFEQSKIRDCILDRVFHYTRSIDVDLLWIDSHCIVQDTSPCKDKACREHETCVQKRDGMAVMDLVYSKSEYPVGLLGRPIADERELKALAQILRGELTQCEGSRLPLASNVSSRKVKLAIDLLTRITNDKWWQRAWVFQENYKGGMKMKLLIRHSSNLERLKITLGGRRREDIFGDVEGELCIRSVDFFEQATRLCLACQKQPEIFQGIVTAQELVVMERAIESILHRAGRYQILLQPSEPMTPSIVADLYDKNATEPWDMLPIVANSCGYAVRLDSEKLKNKGANLDLAILAQCLLNGEILHNGRPYNHDAPNMTVPEYLKHVLFSEFEGPTVRSLTFNKSCRFIDPYLSEAGIHTEGHLWKLGKVIETENWPARGAWVDVLEGRLEVVQRKRLSYLAGCLEDEGHAELVNELRNFLDRDARLAQASEHEASFAEIYMLDMADEVADAIKRGQPLILGCLWNKGRRSPYRAIFPWDEGCEDVEGLFAFTASRPEDVSAEEMDLNDLDRHVSFQVSARTSNEDAPLEIPELRIKRWLPGLCFFRGIPRTEVVFPWPEDLASISP</sequence>
<dbReference type="PANTHER" id="PTHR24148:SF64">
    <property type="entry name" value="HETEROKARYON INCOMPATIBILITY DOMAIN-CONTAINING PROTEIN"/>
    <property type="match status" value="1"/>
</dbReference>
<name>A0AAV9G7C0_9PEZI</name>
<dbReference type="AlphaFoldDB" id="A0AAV9G7C0"/>
<dbReference type="InterPro" id="IPR052895">
    <property type="entry name" value="HetReg/Transcr_Mod"/>
</dbReference>
<comment type="caution">
    <text evidence="2">The sequence shown here is derived from an EMBL/GenBank/DDBJ whole genome shotgun (WGS) entry which is preliminary data.</text>
</comment>
<feature type="non-terminal residue" evidence="2">
    <location>
        <position position="671"/>
    </location>
</feature>
<dbReference type="EMBL" id="MU865983">
    <property type="protein sequence ID" value="KAK4443984.1"/>
    <property type="molecule type" value="Genomic_DNA"/>
</dbReference>
<dbReference type="Pfam" id="PF06985">
    <property type="entry name" value="HET"/>
    <property type="match status" value="1"/>
</dbReference>
<keyword evidence="3" id="KW-1185">Reference proteome</keyword>
<organism evidence="2 3">
    <name type="scientific">Podospora aff. communis PSN243</name>
    <dbReference type="NCBI Taxonomy" id="3040156"/>
    <lineage>
        <taxon>Eukaryota</taxon>
        <taxon>Fungi</taxon>
        <taxon>Dikarya</taxon>
        <taxon>Ascomycota</taxon>
        <taxon>Pezizomycotina</taxon>
        <taxon>Sordariomycetes</taxon>
        <taxon>Sordariomycetidae</taxon>
        <taxon>Sordariales</taxon>
        <taxon>Podosporaceae</taxon>
        <taxon>Podospora</taxon>
    </lineage>
</organism>
<proteinExistence type="predicted"/>
<evidence type="ECO:0000313" key="2">
    <source>
        <dbReference type="EMBL" id="KAK4443984.1"/>
    </source>
</evidence>
<feature type="domain" description="Heterokaryon incompatibility" evidence="1">
    <location>
        <begin position="79"/>
        <end position="247"/>
    </location>
</feature>
<accession>A0AAV9G7C0</accession>
<evidence type="ECO:0000313" key="3">
    <source>
        <dbReference type="Proteomes" id="UP001321760"/>
    </source>
</evidence>